<evidence type="ECO:0000313" key="5">
    <source>
        <dbReference type="Proteomes" id="UP000274756"/>
    </source>
</evidence>
<dbReference type="Proteomes" id="UP000038040">
    <property type="component" value="Unplaced"/>
</dbReference>
<dbReference type="OrthoDB" id="5843479at2759"/>
<reference evidence="3 5" key="2">
    <citation type="submission" date="2018-11" db="EMBL/GenBank/DDBJ databases">
        <authorList>
            <consortium name="Pathogen Informatics"/>
        </authorList>
    </citation>
    <scope>NUCLEOTIDE SEQUENCE [LARGE SCALE GENOMIC DNA]</scope>
</reference>
<organism evidence="4 6">
    <name type="scientific">Dracunculus medinensis</name>
    <name type="common">Guinea worm</name>
    <dbReference type="NCBI Taxonomy" id="318479"/>
    <lineage>
        <taxon>Eukaryota</taxon>
        <taxon>Metazoa</taxon>
        <taxon>Ecdysozoa</taxon>
        <taxon>Nematoda</taxon>
        <taxon>Chromadorea</taxon>
        <taxon>Rhabditida</taxon>
        <taxon>Spirurina</taxon>
        <taxon>Dracunculoidea</taxon>
        <taxon>Dracunculidae</taxon>
        <taxon>Dracunculus</taxon>
    </lineage>
</organism>
<protein>
    <submittedName>
        <fullName evidence="3 6">Uncharacterized protein</fullName>
    </submittedName>
</protein>
<dbReference type="AlphaFoldDB" id="A0A0N4UMF3"/>
<name>A0A0N4UMF3_DRAME</name>
<feature type="compositionally biased region" description="Low complexity" evidence="2">
    <location>
        <begin position="12"/>
        <end position="24"/>
    </location>
</feature>
<keyword evidence="1" id="KW-0175">Coiled coil</keyword>
<feature type="region of interest" description="Disordered" evidence="2">
    <location>
        <begin position="1"/>
        <end position="27"/>
    </location>
</feature>
<dbReference type="Proteomes" id="UP000274756">
    <property type="component" value="Unassembled WGS sequence"/>
</dbReference>
<evidence type="ECO:0000313" key="6">
    <source>
        <dbReference type="WBParaSite" id="DME_0000902601-mRNA-1"/>
    </source>
</evidence>
<gene>
    <name evidence="3" type="ORF">DME_LOCUS2816</name>
</gene>
<dbReference type="EMBL" id="UYYG01000082">
    <property type="protein sequence ID" value="VDN52843.1"/>
    <property type="molecule type" value="Genomic_DNA"/>
</dbReference>
<keyword evidence="5" id="KW-1185">Reference proteome</keyword>
<dbReference type="WBParaSite" id="DME_0000902601-mRNA-1">
    <property type="protein sequence ID" value="DME_0000902601-mRNA-1"/>
    <property type="gene ID" value="DME_0000902601"/>
</dbReference>
<feature type="coiled-coil region" evidence="1">
    <location>
        <begin position="100"/>
        <end position="127"/>
    </location>
</feature>
<evidence type="ECO:0000256" key="1">
    <source>
        <dbReference type="SAM" id="Coils"/>
    </source>
</evidence>
<accession>A0A0N4UMF3</accession>
<proteinExistence type="predicted"/>
<sequence length="153" mass="16974">MSSKDKVPSPTPSLSSSSSASSTADDINYSRNIKRMLNHLKDQISKDGKSQLQRLLGNIDNPQESKPMKGVSLGELNSADLYFIIVAIIERRVIPFKIENRSLKIELKNMKERIVALEDQIMGINRRRRAVIGVRKGKELTNIGGSSSHIPGC</sequence>
<evidence type="ECO:0000313" key="3">
    <source>
        <dbReference type="EMBL" id="VDN52843.1"/>
    </source>
</evidence>
<evidence type="ECO:0000313" key="4">
    <source>
        <dbReference type="Proteomes" id="UP000038040"/>
    </source>
</evidence>
<evidence type="ECO:0000256" key="2">
    <source>
        <dbReference type="SAM" id="MobiDB-lite"/>
    </source>
</evidence>
<reference evidence="6" key="1">
    <citation type="submission" date="2017-02" db="UniProtKB">
        <authorList>
            <consortium name="WormBaseParasite"/>
        </authorList>
    </citation>
    <scope>IDENTIFICATION</scope>
</reference>